<evidence type="ECO:0000313" key="4">
    <source>
        <dbReference type="EMBL" id="BBO20872.1"/>
    </source>
</evidence>
<evidence type="ECO:0000259" key="3">
    <source>
        <dbReference type="Pfam" id="PF00263"/>
    </source>
</evidence>
<protein>
    <recommendedName>
        <fullName evidence="3">Type II/III secretion system secretin-like domain-containing protein</fullName>
    </recommendedName>
</protein>
<evidence type="ECO:0000256" key="1">
    <source>
        <dbReference type="RuleBase" id="RU004003"/>
    </source>
</evidence>
<evidence type="ECO:0000313" key="5">
    <source>
        <dbReference type="Proteomes" id="UP000662914"/>
    </source>
</evidence>
<evidence type="ECO:0000256" key="2">
    <source>
        <dbReference type="SAM" id="Phobius"/>
    </source>
</evidence>
<keyword evidence="2" id="KW-0812">Transmembrane</keyword>
<dbReference type="EMBL" id="AP021857">
    <property type="protein sequence ID" value="BBO20872.1"/>
    <property type="molecule type" value="Genomic_DNA"/>
</dbReference>
<keyword evidence="2" id="KW-1133">Transmembrane helix</keyword>
<dbReference type="Pfam" id="PF00263">
    <property type="entry name" value="Secretin"/>
    <property type="match status" value="1"/>
</dbReference>
<name>A0A809RMV6_9PROT</name>
<dbReference type="AlphaFoldDB" id="A0A809RMV6"/>
<dbReference type="InterPro" id="IPR050810">
    <property type="entry name" value="Bact_Secretion_Sys_Channel"/>
</dbReference>
<dbReference type="GO" id="GO:0015627">
    <property type="term" value="C:type II protein secretion system complex"/>
    <property type="evidence" value="ECO:0007669"/>
    <property type="project" value="TreeGrafter"/>
</dbReference>
<dbReference type="InterPro" id="IPR004846">
    <property type="entry name" value="T2SS/T3SS_dom"/>
</dbReference>
<dbReference type="PANTHER" id="PTHR30332">
    <property type="entry name" value="PROBABLE GENERAL SECRETION PATHWAY PROTEIN D"/>
    <property type="match status" value="1"/>
</dbReference>
<gene>
    <name evidence="4" type="ORF">DSYM_15710</name>
</gene>
<sequence>MGVGKAHVLRSAAKVLFSPQRSEGAFQKRGQGNANSPVGVGKAHVLRSAAKVLFSPQRSEGAFQKRGQGNANSPVGVGKAHVLRSAAKVLFSPQRSEGAFQKRGQGNANSPVGVGKAHVLRSVAKVLLICICVVLAVLTTTTVHAEPVTLDFRGLAVPELAEVVFRKVLRRDYMLGAGVSGSDPKITLSLKGVESSEVGQFVTAALAEHGISVDLDSRVVRVYRGQSAPGAGSSDTVAPYLRPGVSVGQVPENPAAPAAAMPPGPTAPVIPEKIASYRPKGKSVEFLEGVVRLAGGVVVEGKSDKSSLVYGGTAEVTEKIESLLKQIDTITPGLMVKAALIEFTESSNESRSFQLALSALAGKLGVALSAGTQLVNALTWKGSTLTAALSAIEGDSRFRYVAEPQLRVNDGEKAKLVVGSEVPTRGAATFDRNGNPVQSIQYRTSGVVITVEPRVMSNSVLVKIGQQISSFAMTTTSNIDSPTMLKRETETTVRAKPGELIVLAGLDENRKSNTNTGLSWLPSIFRGQNSDESRSQLLLFLEITMEESEEA</sequence>
<accession>A0A809RMV6</accession>
<proteinExistence type="inferred from homology"/>
<dbReference type="KEGG" id="ddz:DSYM_15710"/>
<comment type="similarity">
    <text evidence="1">Belongs to the bacterial secretin family.</text>
</comment>
<organism evidence="4 5">
    <name type="scientific">Candidatus Desulfobacillus denitrificans</name>
    <dbReference type="NCBI Taxonomy" id="2608985"/>
    <lineage>
        <taxon>Bacteria</taxon>
        <taxon>Pseudomonadati</taxon>
        <taxon>Pseudomonadota</taxon>
        <taxon>Betaproteobacteria</taxon>
        <taxon>Candidatus Desulfobacillus</taxon>
    </lineage>
</organism>
<dbReference type="Proteomes" id="UP000662914">
    <property type="component" value="Chromosome"/>
</dbReference>
<feature type="domain" description="Type II/III secretion system secretin-like" evidence="3">
    <location>
        <begin position="391"/>
        <end position="542"/>
    </location>
</feature>
<dbReference type="GO" id="GO:0009306">
    <property type="term" value="P:protein secretion"/>
    <property type="evidence" value="ECO:0007669"/>
    <property type="project" value="InterPro"/>
</dbReference>
<feature type="transmembrane region" description="Helical" evidence="2">
    <location>
        <begin position="126"/>
        <end position="145"/>
    </location>
</feature>
<keyword evidence="2" id="KW-0472">Membrane</keyword>
<reference evidence="4" key="1">
    <citation type="journal article" name="DNA Res.">
        <title>The physiological potential of anammox bacteria as revealed by their core genome structure.</title>
        <authorList>
            <person name="Okubo T."/>
            <person name="Toyoda A."/>
            <person name="Fukuhara K."/>
            <person name="Uchiyama I."/>
            <person name="Harigaya Y."/>
            <person name="Kuroiwa M."/>
            <person name="Suzuki T."/>
            <person name="Murakami Y."/>
            <person name="Suwa Y."/>
            <person name="Takami H."/>
        </authorList>
    </citation>
    <scope>NUCLEOTIDE SEQUENCE</scope>
    <source>
        <strain evidence="4">317325-3</strain>
    </source>
</reference>
<dbReference type="PANTHER" id="PTHR30332:SF17">
    <property type="entry name" value="TYPE IV PILIATION SYSTEM PROTEIN DR_0774-RELATED"/>
    <property type="match status" value="1"/>
</dbReference>